<evidence type="ECO:0000313" key="2">
    <source>
        <dbReference type="EMBL" id="TII02688.1"/>
    </source>
</evidence>
<name>A0A4T2GTU0_STRSU</name>
<reference evidence="2 3" key="1">
    <citation type="submission" date="2019-04" db="EMBL/GenBank/DDBJ databases">
        <title>Genome analysis of Streptococcus suis strain WUSS330.</title>
        <authorList>
            <person name="Chen H."/>
            <person name="Gao X."/>
            <person name="Wu Z."/>
        </authorList>
    </citation>
    <scope>NUCLEOTIDE SEQUENCE [LARGE SCALE GENOMIC DNA]</scope>
    <source>
        <strain evidence="2 3">WUSS330</strain>
    </source>
</reference>
<evidence type="ECO:0000256" key="1">
    <source>
        <dbReference type="SAM" id="Phobius"/>
    </source>
</evidence>
<protein>
    <submittedName>
        <fullName evidence="2">Uncharacterized protein</fullName>
    </submittedName>
</protein>
<dbReference type="AlphaFoldDB" id="A0A4T2GTU0"/>
<comment type="caution">
    <text evidence="2">The sequence shown here is derived from an EMBL/GenBank/DDBJ whole genome shotgun (WGS) entry which is preliminary data.</text>
</comment>
<dbReference type="Proteomes" id="UP000305785">
    <property type="component" value="Unassembled WGS sequence"/>
</dbReference>
<keyword evidence="1" id="KW-1133">Transmembrane helix</keyword>
<accession>A0A4T2GTU0</accession>
<keyword evidence="1" id="KW-0472">Membrane</keyword>
<feature type="transmembrane region" description="Helical" evidence="1">
    <location>
        <begin position="35"/>
        <end position="51"/>
    </location>
</feature>
<proteinExistence type="predicted"/>
<organism evidence="2 3">
    <name type="scientific">Streptococcus suis</name>
    <dbReference type="NCBI Taxonomy" id="1307"/>
    <lineage>
        <taxon>Bacteria</taxon>
        <taxon>Bacillati</taxon>
        <taxon>Bacillota</taxon>
        <taxon>Bacilli</taxon>
        <taxon>Lactobacillales</taxon>
        <taxon>Streptococcaceae</taxon>
        <taxon>Streptococcus</taxon>
    </lineage>
</organism>
<keyword evidence="1" id="KW-0812">Transmembrane</keyword>
<gene>
    <name evidence="2" type="ORF">FAJ36_10345</name>
</gene>
<sequence length="130" mass="15027">MDVDKPKFIFTLIVLSYTVICSLYIHSYLTGDNPSILFLLFTILPILNSDWQTTRPESNVVQKAIYLYHKPLLWFLFVGFALTFSIGFFAGKIQPLHAGFWGMLAILLFFRQLKKQSVSNILQSRIFSIE</sequence>
<dbReference type="EMBL" id="SSXN01000023">
    <property type="protein sequence ID" value="TII02688.1"/>
    <property type="molecule type" value="Genomic_DNA"/>
</dbReference>
<feature type="transmembrane region" description="Helical" evidence="1">
    <location>
        <begin position="72"/>
        <end position="90"/>
    </location>
</feature>
<feature type="transmembrane region" description="Helical" evidence="1">
    <location>
        <begin position="7"/>
        <end position="29"/>
    </location>
</feature>
<evidence type="ECO:0000313" key="3">
    <source>
        <dbReference type="Proteomes" id="UP000305785"/>
    </source>
</evidence>
<feature type="transmembrane region" description="Helical" evidence="1">
    <location>
        <begin position="96"/>
        <end position="113"/>
    </location>
</feature>